<dbReference type="PANTHER" id="PTHR30024">
    <property type="entry name" value="ALIPHATIC SULFONATES-BINDING PROTEIN-RELATED"/>
    <property type="match status" value="1"/>
</dbReference>
<reference evidence="5 6" key="1">
    <citation type="journal article" date="1995" name="DNA Res.">
        <title>Sequence analysis of the genome of the unicellular cyanobacterium Synechocystis sp. strain PCC6803. I. Sequence features in the 1 Mb region from map positions 64% to 92% of the genome.</title>
        <authorList>
            <person name="Kaneko T."/>
            <person name="Tanaka A."/>
            <person name="Sato S."/>
            <person name="Kotani H."/>
            <person name="Sazuka T."/>
            <person name="Miyajima N."/>
            <person name="Sugiura M."/>
            <person name="Tabata S."/>
        </authorList>
    </citation>
    <scope>NUCLEOTIDE SEQUENCE [LARGE SCALE GENOMIC DNA]</scope>
    <source>
        <strain evidence="6">ATCC 27184 / PCC 6803 / Kazusa</strain>
    </source>
</reference>
<organism evidence="5 6">
    <name type="scientific">Synechocystis sp. (strain ATCC 27184 / PCC 6803 / Kazusa)</name>
    <dbReference type="NCBI Taxonomy" id="1111708"/>
    <lineage>
        <taxon>Bacteria</taxon>
        <taxon>Bacillati</taxon>
        <taxon>Cyanobacteriota</taxon>
        <taxon>Cyanophyceae</taxon>
        <taxon>Synechococcales</taxon>
        <taxon>Merismopediaceae</taxon>
        <taxon>Synechocystis</taxon>
    </lineage>
</organism>
<dbReference type="Pfam" id="PF13379">
    <property type="entry name" value="NMT1_2"/>
    <property type="match status" value="1"/>
</dbReference>
<keyword evidence="4" id="KW-0812">Transmembrane</keyword>
<dbReference type="EMBL" id="BA000022">
    <property type="protein sequence ID" value="BAA10595.1"/>
    <property type="molecule type" value="Genomic_DNA"/>
</dbReference>
<dbReference type="GO" id="GO:0009970">
    <property type="term" value="P:cellular response to sulfate starvation"/>
    <property type="evidence" value="ECO:0000318"/>
    <property type="project" value="GO_Central"/>
</dbReference>
<proteinExistence type="inferred from homology"/>
<keyword evidence="4" id="KW-1133">Transmembrane helix</keyword>
<evidence type="ECO:0000313" key="5">
    <source>
        <dbReference type="EMBL" id="BAA10595.1"/>
    </source>
</evidence>
<keyword evidence="6" id="KW-1185">Reference proteome</keyword>
<keyword evidence="4" id="KW-0472">Membrane</keyword>
<dbReference type="Proteomes" id="UP000001425">
    <property type="component" value="Chromosome"/>
</dbReference>
<comment type="similarity">
    <text evidence="2">Belongs to the bacterial solute-binding protein SsuA/TauA family.</text>
</comment>
<dbReference type="PhylomeDB" id="Q55839"/>
<dbReference type="STRING" id="1148.gene:10500099"/>
<dbReference type="EnsemblBacteria" id="BAA10595">
    <property type="protein sequence ID" value="BAA10595"/>
    <property type="gene ID" value="BAA10595"/>
</dbReference>
<comment type="subcellular location">
    <subcellularLocation>
        <location evidence="1">Periplasm</location>
    </subcellularLocation>
</comment>
<reference evidence="5 6" key="2">
    <citation type="journal article" date="1996" name="DNA Res.">
        <title>Sequence analysis of the genome of the unicellular cyanobacterium Synechocystis sp. strain PCC6803. II. Sequence determination of the entire genome and assignment of potential protein-coding regions.</title>
        <authorList>
            <person name="Kaneko T."/>
            <person name="Sato S."/>
            <person name="Kotani H."/>
            <person name="Tanaka A."/>
            <person name="Asamizu E."/>
            <person name="Nakamura Y."/>
            <person name="Miyajima N."/>
            <person name="Hirosawa M."/>
            <person name="Sugiura M."/>
            <person name="Sasamoto S."/>
            <person name="Kimura T."/>
            <person name="Hosouchi T."/>
            <person name="Matsuno A."/>
            <person name="Muraki A."/>
            <person name="Nakazaki N."/>
            <person name="Naruo K."/>
            <person name="Okumura S."/>
            <person name="Shimpo S."/>
            <person name="Takeuchi C."/>
            <person name="Wada T."/>
            <person name="Watanabe A."/>
            <person name="Yamada M."/>
            <person name="Yasuda M."/>
            <person name="Tabata S."/>
        </authorList>
    </citation>
    <scope>NUCLEOTIDE SEQUENCE [LARGE SCALE GENOMIC DNA]</scope>
    <source>
        <strain evidence="6">ATCC 27184 / PCC 6803 / Kazusa</strain>
    </source>
</reference>
<feature type="transmembrane region" description="Helical" evidence="4">
    <location>
        <begin position="29"/>
        <end position="46"/>
    </location>
</feature>
<accession>Q55839</accession>
<dbReference type="eggNOG" id="COG0715">
    <property type="taxonomic scope" value="Bacteria"/>
</dbReference>
<name>Q55839_SYNY3</name>
<dbReference type="SUPFAM" id="SSF53850">
    <property type="entry name" value="Periplasmic binding protein-like II"/>
    <property type="match status" value="1"/>
</dbReference>
<dbReference type="GO" id="GO:0042597">
    <property type="term" value="C:periplasmic space"/>
    <property type="evidence" value="ECO:0007669"/>
    <property type="project" value="UniProtKB-SubCell"/>
</dbReference>
<evidence type="ECO:0000256" key="3">
    <source>
        <dbReference type="ARBA" id="ARBA00022729"/>
    </source>
</evidence>
<sequence>MLAGIGALIRFANSLNISQTAMKYSLKKLLGFGLILILTAIALISLRPKQVLQPLIVGMNDWPGYSVILYAESKGLFTKRGLDVKLVHFEEQNDNLRATMRGYQDASFAPLPQAMQLDFPQDTPEFILVADVSAGSDGIVARPRLNFMAQMPGKKISARFGSLAHVILLEALWANDLDLDEVEIIDISNEEGVNHLKDGSIDAAVLWDPLLEKTAEEIGGNIIYTTAEIDSMVVDGLITRPAVVEEKQEELIRFIQVWLEVMDAVETNPEEVFTIVAQQLDVPVEVFVQGFQGMIHGDRLLNEKMLVQRQLESVISRGYRLLLESYGHRLIIRDDIVINSRLFSQAVERS</sequence>
<evidence type="ECO:0000256" key="4">
    <source>
        <dbReference type="SAM" id="Phobius"/>
    </source>
</evidence>
<dbReference type="Gene3D" id="3.40.190.10">
    <property type="entry name" value="Periplasmic binding protein-like II"/>
    <property type="match status" value="2"/>
</dbReference>
<protein>
    <submittedName>
        <fullName evidence="5">Sll0473 protein</fullName>
    </submittedName>
</protein>
<dbReference type="PIR" id="S76651">
    <property type="entry name" value="S76651"/>
</dbReference>
<dbReference type="PaxDb" id="1148-1001757"/>
<dbReference type="InParanoid" id="Q55839"/>
<evidence type="ECO:0000256" key="1">
    <source>
        <dbReference type="ARBA" id="ARBA00004418"/>
    </source>
</evidence>
<gene>
    <name evidence="5" type="ordered locus">sll0473</name>
</gene>
<dbReference type="KEGG" id="syn:sll0473"/>
<keyword evidence="3" id="KW-0732">Signal</keyword>
<evidence type="ECO:0000313" key="6">
    <source>
        <dbReference type="Proteomes" id="UP000001425"/>
    </source>
</evidence>
<dbReference type="PANTHER" id="PTHR30024:SF47">
    <property type="entry name" value="TAURINE-BINDING PERIPLASMIC PROTEIN"/>
    <property type="match status" value="1"/>
</dbReference>
<dbReference type="AlphaFoldDB" id="Q55839"/>
<dbReference type="IntAct" id="Q55839">
    <property type="interactions" value="1"/>
</dbReference>
<evidence type="ECO:0000256" key="2">
    <source>
        <dbReference type="ARBA" id="ARBA00010742"/>
    </source>
</evidence>